<gene>
    <name evidence="1" type="ORF">H9820_04120</name>
</gene>
<dbReference type="EMBL" id="DXCM01000027">
    <property type="protein sequence ID" value="HIY92118.1"/>
    <property type="molecule type" value="Genomic_DNA"/>
</dbReference>
<dbReference type="Proteomes" id="UP000824013">
    <property type="component" value="Unassembled WGS sequence"/>
</dbReference>
<proteinExistence type="predicted"/>
<evidence type="ECO:0000313" key="2">
    <source>
        <dbReference type="Proteomes" id="UP000824013"/>
    </source>
</evidence>
<protein>
    <submittedName>
        <fullName evidence="1">Uncharacterized protein</fullName>
    </submittedName>
</protein>
<sequence>MFSYIEIIGNDLQHPFMGFVDYEFKHNVFSMTLVRGMRRLSHIIIPLSEVTDIKVERIYGADRISFTYDSKEYVFINTGFGENDYLIDHVTKATHSNS</sequence>
<reference evidence="1" key="2">
    <citation type="submission" date="2021-04" db="EMBL/GenBank/DDBJ databases">
        <authorList>
            <person name="Gilroy R."/>
        </authorList>
    </citation>
    <scope>NUCLEOTIDE SEQUENCE</scope>
    <source>
        <strain evidence="1">3204</strain>
    </source>
</reference>
<comment type="caution">
    <text evidence="1">The sequence shown here is derived from an EMBL/GenBank/DDBJ whole genome shotgun (WGS) entry which is preliminary data.</text>
</comment>
<evidence type="ECO:0000313" key="1">
    <source>
        <dbReference type="EMBL" id="HIY92118.1"/>
    </source>
</evidence>
<reference evidence="1" key="1">
    <citation type="journal article" date="2021" name="PeerJ">
        <title>Extensive microbial diversity within the chicken gut microbiome revealed by metagenomics and culture.</title>
        <authorList>
            <person name="Gilroy R."/>
            <person name="Ravi A."/>
            <person name="Getino M."/>
            <person name="Pursley I."/>
            <person name="Horton D.L."/>
            <person name="Alikhan N.F."/>
            <person name="Baker D."/>
            <person name="Gharbi K."/>
            <person name="Hall N."/>
            <person name="Watson M."/>
            <person name="Adriaenssens E.M."/>
            <person name="Foster-Nyarko E."/>
            <person name="Jarju S."/>
            <person name="Secka A."/>
            <person name="Antonio M."/>
            <person name="Oren A."/>
            <person name="Chaudhuri R.R."/>
            <person name="La Ragione R."/>
            <person name="Hildebrand F."/>
            <person name="Pallen M.J."/>
        </authorList>
    </citation>
    <scope>NUCLEOTIDE SEQUENCE</scope>
    <source>
        <strain evidence="1">3204</strain>
    </source>
</reference>
<accession>A0A9D2CNJ3</accession>
<name>A0A9D2CNJ3_9LACO</name>
<organism evidence="1 2">
    <name type="scientific">Candidatus Companilactobacillus pullicola</name>
    <dbReference type="NCBI Taxonomy" id="2838523"/>
    <lineage>
        <taxon>Bacteria</taxon>
        <taxon>Bacillati</taxon>
        <taxon>Bacillota</taxon>
        <taxon>Bacilli</taxon>
        <taxon>Lactobacillales</taxon>
        <taxon>Lactobacillaceae</taxon>
        <taxon>Companilactobacillus</taxon>
    </lineage>
</organism>
<dbReference type="AlphaFoldDB" id="A0A9D2CNJ3"/>